<evidence type="ECO:0000256" key="3">
    <source>
        <dbReference type="ARBA" id="ARBA00022679"/>
    </source>
</evidence>
<proteinExistence type="inferred from homology"/>
<evidence type="ECO:0000256" key="2">
    <source>
        <dbReference type="ARBA" id="ARBA00022676"/>
    </source>
</evidence>
<dbReference type="InterPro" id="IPR029044">
    <property type="entry name" value="Nucleotide-diphossugar_trans"/>
</dbReference>
<protein>
    <submittedName>
        <fullName evidence="6">Glycosyltransferase</fullName>
    </submittedName>
</protein>
<feature type="transmembrane region" description="Helical" evidence="4">
    <location>
        <begin position="339"/>
        <end position="363"/>
    </location>
</feature>
<dbReference type="SUPFAM" id="SSF53448">
    <property type="entry name" value="Nucleotide-diphospho-sugar transferases"/>
    <property type="match status" value="1"/>
</dbReference>
<evidence type="ECO:0000259" key="5">
    <source>
        <dbReference type="Pfam" id="PF00535"/>
    </source>
</evidence>
<dbReference type="Proteomes" id="UP000324550">
    <property type="component" value="Unassembled WGS sequence"/>
</dbReference>
<dbReference type="PANTHER" id="PTHR43630">
    <property type="entry name" value="POLY-BETA-1,6-N-ACETYL-D-GLUCOSAMINE SYNTHASE"/>
    <property type="match status" value="1"/>
</dbReference>
<keyword evidence="3 6" id="KW-0808">Transferase</keyword>
<dbReference type="EMBL" id="VSFC01000052">
    <property type="protein sequence ID" value="TYA53237.1"/>
    <property type="molecule type" value="Genomic_DNA"/>
</dbReference>
<feature type="transmembrane region" description="Helical" evidence="4">
    <location>
        <begin position="285"/>
        <end position="304"/>
    </location>
</feature>
<feature type="transmembrane region" description="Helical" evidence="4">
    <location>
        <begin position="310"/>
        <end position="327"/>
    </location>
</feature>
<keyword evidence="7" id="KW-1185">Reference proteome</keyword>
<reference evidence="6 7" key="1">
    <citation type="submission" date="2019-08" db="EMBL/GenBank/DDBJ databases">
        <title>Formosa sediminis sp. nov., isolated from marine sediment.</title>
        <authorList>
            <person name="Cao W.R."/>
        </authorList>
    </citation>
    <scope>NUCLEOTIDE SEQUENCE [LARGE SCALE GENOMIC DNA]</scope>
    <source>
        <strain evidence="6 7">1494</strain>
    </source>
</reference>
<dbReference type="Gene3D" id="3.90.550.10">
    <property type="entry name" value="Spore Coat Polysaccharide Biosynthesis Protein SpsA, Chain A"/>
    <property type="match status" value="1"/>
</dbReference>
<comment type="caution">
    <text evidence="6">The sequence shown here is derived from an EMBL/GenBank/DDBJ whole genome shotgun (WGS) entry which is preliminary data.</text>
</comment>
<dbReference type="OrthoDB" id="9800276at2"/>
<evidence type="ECO:0000313" key="6">
    <source>
        <dbReference type="EMBL" id="TYA53237.1"/>
    </source>
</evidence>
<evidence type="ECO:0000313" key="7">
    <source>
        <dbReference type="Proteomes" id="UP000324550"/>
    </source>
</evidence>
<keyword evidence="4" id="KW-0472">Membrane</keyword>
<dbReference type="AlphaFoldDB" id="A0A5D0G5W1"/>
<keyword evidence="4" id="KW-1133">Transmembrane helix</keyword>
<accession>A0A5D0G5W1</accession>
<keyword evidence="4" id="KW-0812">Transmembrane</keyword>
<dbReference type="GO" id="GO:0016757">
    <property type="term" value="F:glycosyltransferase activity"/>
    <property type="evidence" value="ECO:0007669"/>
    <property type="project" value="UniProtKB-KW"/>
</dbReference>
<gene>
    <name evidence="6" type="ORF">FVF61_11355</name>
</gene>
<comment type="similarity">
    <text evidence="1">Belongs to the glycosyltransferase 2 family.</text>
</comment>
<dbReference type="RefSeq" id="WP_148456493.1">
    <property type="nucleotide sequence ID" value="NZ_VSFC01000052.1"/>
</dbReference>
<dbReference type="InterPro" id="IPR001173">
    <property type="entry name" value="Glyco_trans_2-like"/>
</dbReference>
<sequence length="370" mass="42907">MVLLDLVFYTFLFVVCAQVLYYLLIFGKFVFLKENKSATNNIPISVVICAKNEAENLKRFLPSIIHQDYPNFQIVLINDASYDDTLEIMEDFASMHNNIKIVNVINNEAFWANKKYALTLGIKAAKHEHLLFTDADCKPISKHWISEMSACFNNKKSIVIGYGAYSKIKNSFLNKLIRFETLLTAIQYFSFAKIGQPYMGVGRNLAYKKEEFFEANGFMNHMYIRSGDDDLFINQIANSQNTEICISPDSFTESVPKTTFSKWIKQKRRHITTANHYKTKHKLPLILFYITQLLFWLLSIILLITLFNWIVVSCLILLRIIVQFIVIGKASTKLNERDLVTYIPFLELFLIGIQLSIFITNLISKPKHWK</sequence>
<keyword evidence="2" id="KW-0328">Glycosyltransferase</keyword>
<dbReference type="PANTHER" id="PTHR43630:SF1">
    <property type="entry name" value="POLY-BETA-1,6-N-ACETYL-D-GLUCOSAMINE SYNTHASE"/>
    <property type="match status" value="1"/>
</dbReference>
<organism evidence="6 7">
    <name type="scientific">Formosa maritima</name>
    <dbReference type="NCBI Taxonomy" id="2592046"/>
    <lineage>
        <taxon>Bacteria</taxon>
        <taxon>Pseudomonadati</taxon>
        <taxon>Bacteroidota</taxon>
        <taxon>Flavobacteriia</taxon>
        <taxon>Flavobacteriales</taxon>
        <taxon>Flavobacteriaceae</taxon>
        <taxon>Formosa</taxon>
    </lineage>
</organism>
<dbReference type="Pfam" id="PF00535">
    <property type="entry name" value="Glycos_transf_2"/>
    <property type="match status" value="1"/>
</dbReference>
<name>A0A5D0G5W1_9FLAO</name>
<feature type="domain" description="Glycosyltransferase 2-like" evidence="5">
    <location>
        <begin position="45"/>
        <end position="179"/>
    </location>
</feature>
<feature type="transmembrane region" description="Helical" evidence="4">
    <location>
        <begin position="6"/>
        <end position="26"/>
    </location>
</feature>
<evidence type="ECO:0000256" key="4">
    <source>
        <dbReference type="SAM" id="Phobius"/>
    </source>
</evidence>
<evidence type="ECO:0000256" key="1">
    <source>
        <dbReference type="ARBA" id="ARBA00006739"/>
    </source>
</evidence>